<sequence length="389" mass="44216">PNTFLKNSHFPTSHINEHPHFFALENFFHQNSQNTLYYPQTTLLFCYFFSKIAVSQKGRRKGQNSKRVYLEIEKMMKIPARFQRMAVAFEESSGSEHSPAAESCTDLSDLVKSFMERDYYCEGGDVFDDDGGGAAEKVEDGVDEWSLSEALGKLRRLLGGGESDEEIRRKIVAEAELACRLLEEKPSSSGFKRKLMTHLRKNGYGSGLCKTKWEKFGQFPAGDYEYVDVTVDGNRYIVEVFLVGEFEIARPTSQYVSLLKAFPQIYVGKEEELKKIVKVMCRAMRESIKSKDMHIPPWRRNGYMQAKWFGSYKRTTNEVPSKAPLLLKLGQSQNPFAAKRSSLGFEAKLPLKTYQYCRGEFGRRNNINSNGIKVGHLSAAFDGQGIGML</sequence>
<dbReference type="InterPro" id="IPR006502">
    <property type="entry name" value="PDDEXK-like"/>
</dbReference>
<name>A0A9I9DNV5_CUCME</name>
<dbReference type="PANTHER" id="PTHR31579">
    <property type="entry name" value="OS03G0796600 PROTEIN"/>
    <property type="match status" value="1"/>
</dbReference>
<dbReference type="Gramene" id="MELO3C021697.2.1">
    <property type="protein sequence ID" value="MELO3C021697.2.1"/>
    <property type="gene ID" value="MELO3C021697.2"/>
</dbReference>
<proteinExistence type="predicted"/>
<dbReference type="EnsemblPlants" id="MELO3C021697.2.1">
    <property type="protein sequence ID" value="MELO3C021697.2.1"/>
    <property type="gene ID" value="MELO3C021697.2"/>
</dbReference>
<evidence type="ECO:0000313" key="1">
    <source>
        <dbReference type="EnsemblPlants" id="MELO3C021697.2.1"/>
    </source>
</evidence>
<dbReference type="PANTHER" id="PTHR31579:SF42">
    <property type="entry name" value="DUF506 FAMILY PROTEIN (DUF506)"/>
    <property type="match status" value="1"/>
</dbReference>
<evidence type="ECO:0008006" key="2">
    <source>
        <dbReference type="Google" id="ProtNLM"/>
    </source>
</evidence>
<reference evidence="1" key="1">
    <citation type="submission" date="2023-03" db="UniProtKB">
        <authorList>
            <consortium name="EnsemblPlants"/>
        </authorList>
    </citation>
    <scope>IDENTIFICATION</scope>
</reference>
<dbReference type="AlphaFoldDB" id="A0A9I9DNV5"/>
<dbReference type="NCBIfam" id="TIGR01615">
    <property type="entry name" value="A_thal_3542"/>
    <property type="match status" value="1"/>
</dbReference>
<dbReference type="Pfam" id="PF04720">
    <property type="entry name" value="PDDEXK_6"/>
    <property type="match status" value="1"/>
</dbReference>
<accession>A0A9I9DNV5</accession>
<organism evidence="1">
    <name type="scientific">Cucumis melo</name>
    <name type="common">Muskmelon</name>
    <dbReference type="NCBI Taxonomy" id="3656"/>
    <lineage>
        <taxon>Eukaryota</taxon>
        <taxon>Viridiplantae</taxon>
        <taxon>Streptophyta</taxon>
        <taxon>Embryophyta</taxon>
        <taxon>Tracheophyta</taxon>
        <taxon>Spermatophyta</taxon>
        <taxon>Magnoliopsida</taxon>
        <taxon>eudicotyledons</taxon>
        <taxon>Gunneridae</taxon>
        <taxon>Pentapetalae</taxon>
        <taxon>rosids</taxon>
        <taxon>fabids</taxon>
        <taxon>Cucurbitales</taxon>
        <taxon>Cucurbitaceae</taxon>
        <taxon>Benincaseae</taxon>
        <taxon>Cucumis</taxon>
    </lineage>
</organism>
<protein>
    <recommendedName>
        <fullName evidence="2">DUF506 domain-containing protein</fullName>
    </recommendedName>
</protein>